<feature type="transmembrane region" description="Helical" evidence="2">
    <location>
        <begin position="395"/>
        <end position="418"/>
    </location>
</feature>
<evidence type="ECO:0000256" key="2">
    <source>
        <dbReference type="SAM" id="Phobius"/>
    </source>
</evidence>
<dbReference type="Pfam" id="PF13962">
    <property type="entry name" value="PGG"/>
    <property type="match status" value="1"/>
</dbReference>
<keyword evidence="2" id="KW-0812">Transmembrane</keyword>
<evidence type="ECO:0000313" key="5">
    <source>
        <dbReference type="Proteomes" id="UP001064489"/>
    </source>
</evidence>
<keyword evidence="2" id="KW-0472">Membrane</keyword>
<feature type="transmembrane region" description="Helical" evidence="2">
    <location>
        <begin position="357"/>
        <end position="375"/>
    </location>
</feature>
<organism evidence="4 5">
    <name type="scientific">Acer negundo</name>
    <name type="common">Box elder</name>
    <dbReference type="NCBI Taxonomy" id="4023"/>
    <lineage>
        <taxon>Eukaryota</taxon>
        <taxon>Viridiplantae</taxon>
        <taxon>Streptophyta</taxon>
        <taxon>Embryophyta</taxon>
        <taxon>Tracheophyta</taxon>
        <taxon>Spermatophyta</taxon>
        <taxon>Magnoliopsida</taxon>
        <taxon>eudicotyledons</taxon>
        <taxon>Gunneridae</taxon>
        <taxon>Pentapetalae</taxon>
        <taxon>rosids</taxon>
        <taxon>malvids</taxon>
        <taxon>Sapindales</taxon>
        <taxon>Sapindaceae</taxon>
        <taxon>Hippocastanoideae</taxon>
        <taxon>Acereae</taxon>
        <taxon>Acer</taxon>
    </lineage>
</organism>
<evidence type="ECO:0000313" key="4">
    <source>
        <dbReference type="EMBL" id="KAI9162624.1"/>
    </source>
</evidence>
<dbReference type="GO" id="GO:0016020">
    <property type="term" value="C:membrane"/>
    <property type="evidence" value="ECO:0007669"/>
    <property type="project" value="TreeGrafter"/>
</dbReference>
<evidence type="ECO:0000256" key="1">
    <source>
        <dbReference type="SAM" id="MobiDB-lite"/>
    </source>
</evidence>
<dbReference type="Proteomes" id="UP001064489">
    <property type="component" value="Chromosome 2"/>
</dbReference>
<dbReference type="PANTHER" id="PTHR24177:SF365">
    <property type="entry name" value="ANKYRIN REPEAT-CONTAINING PROTEIN NPR4-LIKE ISOFORM X1"/>
    <property type="match status" value="1"/>
</dbReference>
<name>A0AAD5NK35_ACENE</name>
<sequence>MSQQAENEGVQPNHNNSVTNSSLEEPINQLPYNLLGRGGRGDISQSFEAFQIAYTNSYHSLTKKESIVDCKGTAEHLNYYRPLFNAAQRGDWNTAKSFINNDPYALTAQISIHLGTVLHIAAECCQWKFILMLLELDVSTPQSIAVQNVIGNTVLHYVAEGGSLKTAKALVEKNPDLLQMVDDLENLPLLNSIYSKSKELVWYLSLKTRVESPSYPFFIPELTQILRTLILSDYPGRQGNVLQVAIECRQETIVNIIKKISPITVPSLCAYKLENNSTLHLAGKLAPASKLFSVSGAALQMQRELQWFKEVEMYTHPAYRVWRNSEKQTAKDAFSIAHENLSKDGEKWMKDTANSSMLVSTLIATVLFAAIFTVPGGNFNETGIPIFLRSKAFTVFAISNALSLFSSLTSLLMFLAILTARYDIEDFIESLPKKLIIGLGSLFFAIAAMIIAFGAAQTIILRERWHWVSVPITLLASFPVAMFVMLQLPLFVQMVQSTYGASMFHPWPSRKFE</sequence>
<evidence type="ECO:0000259" key="3">
    <source>
        <dbReference type="Pfam" id="PF13962"/>
    </source>
</evidence>
<dbReference type="PANTHER" id="PTHR24177">
    <property type="entry name" value="CASKIN"/>
    <property type="match status" value="1"/>
</dbReference>
<dbReference type="Gene3D" id="1.25.40.20">
    <property type="entry name" value="Ankyrin repeat-containing domain"/>
    <property type="match status" value="1"/>
</dbReference>
<keyword evidence="2" id="KW-1133">Transmembrane helix</keyword>
<gene>
    <name evidence="4" type="ORF">LWI28_029038</name>
</gene>
<comment type="caution">
    <text evidence="4">The sequence shown here is derived from an EMBL/GenBank/DDBJ whole genome shotgun (WGS) entry which is preliminary data.</text>
</comment>
<keyword evidence="5" id="KW-1185">Reference proteome</keyword>
<dbReference type="InterPro" id="IPR002110">
    <property type="entry name" value="Ankyrin_rpt"/>
</dbReference>
<feature type="domain" description="PGG" evidence="3">
    <location>
        <begin position="346"/>
        <end position="458"/>
    </location>
</feature>
<feature type="transmembrane region" description="Helical" evidence="2">
    <location>
        <begin position="439"/>
        <end position="460"/>
    </location>
</feature>
<dbReference type="AlphaFoldDB" id="A0AAD5NK35"/>
<dbReference type="SUPFAM" id="SSF48403">
    <property type="entry name" value="Ankyrin repeat"/>
    <property type="match status" value="1"/>
</dbReference>
<proteinExistence type="predicted"/>
<dbReference type="SMART" id="SM00248">
    <property type="entry name" value="ANK"/>
    <property type="match status" value="3"/>
</dbReference>
<dbReference type="InterPro" id="IPR036770">
    <property type="entry name" value="Ankyrin_rpt-contain_sf"/>
</dbReference>
<reference evidence="4" key="1">
    <citation type="journal article" date="2022" name="Plant J.">
        <title>Strategies of tolerance reflected in two North American maple genomes.</title>
        <authorList>
            <person name="McEvoy S.L."/>
            <person name="Sezen U.U."/>
            <person name="Trouern-Trend A."/>
            <person name="McMahon S.M."/>
            <person name="Schaberg P.G."/>
            <person name="Yang J."/>
            <person name="Wegrzyn J.L."/>
            <person name="Swenson N.G."/>
        </authorList>
    </citation>
    <scope>NUCLEOTIDE SEQUENCE</scope>
    <source>
        <strain evidence="4">91603</strain>
    </source>
</reference>
<dbReference type="InterPro" id="IPR026961">
    <property type="entry name" value="PGG_dom"/>
</dbReference>
<dbReference type="EMBL" id="JAJSOW010000106">
    <property type="protein sequence ID" value="KAI9162624.1"/>
    <property type="molecule type" value="Genomic_DNA"/>
</dbReference>
<accession>A0AAD5NK35</accession>
<feature type="region of interest" description="Disordered" evidence="1">
    <location>
        <begin position="1"/>
        <end position="23"/>
    </location>
</feature>
<reference evidence="4" key="2">
    <citation type="submission" date="2023-02" db="EMBL/GenBank/DDBJ databases">
        <authorList>
            <person name="Swenson N.G."/>
            <person name="Wegrzyn J.L."/>
            <person name="Mcevoy S.L."/>
        </authorList>
    </citation>
    <scope>NUCLEOTIDE SEQUENCE</scope>
    <source>
        <strain evidence="4">91603</strain>
        <tissue evidence="4">Leaf</tissue>
    </source>
</reference>
<protein>
    <recommendedName>
        <fullName evidence="3">PGG domain-containing protein</fullName>
    </recommendedName>
</protein>
<feature type="transmembrane region" description="Helical" evidence="2">
    <location>
        <begin position="472"/>
        <end position="492"/>
    </location>
</feature>